<evidence type="ECO:0000313" key="2">
    <source>
        <dbReference type="Proteomes" id="UP000092583"/>
    </source>
</evidence>
<reference evidence="1 2" key="1">
    <citation type="submission" date="2013-07" db="EMBL/GenBank/DDBJ databases">
        <title>The Genome Sequence of Kwoniella mangroviensis CBS10435.</title>
        <authorList>
            <consortium name="The Broad Institute Genome Sequencing Platform"/>
            <person name="Cuomo C."/>
            <person name="Litvintseva A."/>
            <person name="Chen Y."/>
            <person name="Heitman J."/>
            <person name="Sun S."/>
            <person name="Springer D."/>
            <person name="Dromer F."/>
            <person name="Young S.K."/>
            <person name="Zeng Q."/>
            <person name="Gargeya S."/>
            <person name="Fitzgerald M."/>
            <person name="Abouelleil A."/>
            <person name="Alvarado L."/>
            <person name="Berlin A.M."/>
            <person name="Chapman S.B."/>
            <person name="Dewar J."/>
            <person name="Goldberg J."/>
            <person name="Griggs A."/>
            <person name="Gujja S."/>
            <person name="Hansen M."/>
            <person name="Howarth C."/>
            <person name="Imamovic A."/>
            <person name="Larimer J."/>
            <person name="McCowan C."/>
            <person name="Murphy C."/>
            <person name="Pearson M."/>
            <person name="Priest M."/>
            <person name="Roberts A."/>
            <person name="Saif S."/>
            <person name="Shea T."/>
            <person name="Sykes S."/>
            <person name="Wortman J."/>
            <person name="Nusbaum C."/>
            <person name="Birren B."/>
        </authorList>
    </citation>
    <scope>NUCLEOTIDE SEQUENCE [LARGE SCALE GENOMIC DNA]</scope>
    <source>
        <strain evidence="1 2">CBS 10435</strain>
    </source>
</reference>
<dbReference type="Proteomes" id="UP000092583">
    <property type="component" value="Unassembled WGS sequence"/>
</dbReference>
<organism evidence="1 2">
    <name type="scientific">Kwoniella mangroviensis CBS 10435</name>
    <dbReference type="NCBI Taxonomy" id="1331196"/>
    <lineage>
        <taxon>Eukaryota</taxon>
        <taxon>Fungi</taxon>
        <taxon>Dikarya</taxon>
        <taxon>Basidiomycota</taxon>
        <taxon>Agaricomycotina</taxon>
        <taxon>Tremellomycetes</taxon>
        <taxon>Tremellales</taxon>
        <taxon>Cryptococcaceae</taxon>
        <taxon>Kwoniella</taxon>
    </lineage>
</organism>
<dbReference type="AlphaFoldDB" id="A0A1B9J3L1"/>
<accession>A0A1B9J3L1</accession>
<gene>
    <name evidence="1" type="ORF">L486_02033</name>
</gene>
<proteinExistence type="predicted"/>
<sequence length="294" mass="33880">MLCIEAGVDPKLRRYREKAVEDFVVVYNARKLYPQIISTLEPKEWDEREMMSFHSLVDWKLKDDVVFPDCLTIQDPRDATKIIDLPSAVKIVHLELYPKPTTHTFPGADHFSHTVNEVKGFTYALRSKLPVDIAHPPKTGRKADYSKFEPMSGHHLPHLQCAQIMPYHHLPQHYSIGSCKDGQATLKWLEVNRPSVHDVLVLIAQIGVWGMGDAIEKNMWDLLVKLDEEHKVKPGIPEAIPNMEIMIAQLERIYEAYKRGREEGGGNVARDMFDPFVAPNRRITWARRLMITQR</sequence>
<reference evidence="2" key="2">
    <citation type="submission" date="2013-12" db="EMBL/GenBank/DDBJ databases">
        <title>Evolution of pathogenesis and genome organization in the Tremellales.</title>
        <authorList>
            <person name="Cuomo C."/>
            <person name="Litvintseva A."/>
            <person name="Heitman J."/>
            <person name="Chen Y."/>
            <person name="Sun S."/>
            <person name="Springer D."/>
            <person name="Dromer F."/>
            <person name="Young S."/>
            <person name="Zeng Q."/>
            <person name="Chapman S."/>
            <person name="Gujja S."/>
            <person name="Saif S."/>
            <person name="Birren B."/>
        </authorList>
    </citation>
    <scope>NUCLEOTIDE SEQUENCE [LARGE SCALE GENOMIC DNA]</scope>
    <source>
        <strain evidence="2">CBS 10435</strain>
    </source>
</reference>
<name>A0A1B9J3L1_9TREE</name>
<evidence type="ECO:0000313" key="1">
    <source>
        <dbReference type="EMBL" id="OCF62365.1"/>
    </source>
</evidence>
<dbReference type="EMBL" id="KI669459">
    <property type="protein sequence ID" value="OCF62365.1"/>
    <property type="molecule type" value="Genomic_DNA"/>
</dbReference>
<protein>
    <submittedName>
        <fullName evidence="1">Uncharacterized protein</fullName>
    </submittedName>
</protein>
<keyword evidence="2" id="KW-1185">Reference proteome</keyword>